<organism evidence="1">
    <name type="scientific">Bradyrhizobium septentrionale</name>
    <dbReference type="NCBI Taxonomy" id="1404411"/>
    <lineage>
        <taxon>Bacteria</taxon>
        <taxon>Pseudomonadati</taxon>
        <taxon>Pseudomonadota</taxon>
        <taxon>Alphaproteobacteria</taxon>
        <taxon>Hyphomicrobiales</taxon>
        <taxon>Nitrobacteraceae</taxon>
        <taxon>Bradyrhizobium</taxon>
    </lineage>
</organism>
<protein>
    <submittedName>
        <fullName evidence="1">Uncharacterized protein</fullName>
    </submittedName>
</protein>
<gene>
    <name evidence="1" type="ORF">HAP48_045510</name>
</gene>
<proteinExistence type="predicted"/>
<name>A0A973W9Q0_9BRAD</name>
<dbReference type="AlphaFoldDB" id="A0A973W9Q0"/>
<evidence type="ECO:0000313" key="1">
    <source>
        <dbReference type="EMBL" id="NVI49981.1"/>
    </source>
</evidence>
<sequence length="110" mass="12788">MLARYPEEVITVVTHPMSGLPTQCNWLPTVKEVYDACEAEMRPIQQRAARENRIKEQLLAREEADRATRPTLGQLKAKYGENWGLSVDARVEDDRKADSRQAMERVRREY</sequence>
<dbReference type="RefSeq" id="WP_166213149.1">
    <property type="nucleotide sequence ID" value="NZ_CP088285.1"/>
</dbReference>
<accession>A0A973W9Q0</accession>
<comment type="caution">
    <text evidence="1">The sequence shown here is derived from an EMBL/GenBank/DDBJ whole genome shotgun (WGS) entry which is preliminary data.</text>
</comment>
<dbReference type="EMBL" id="JAAOLE020000001">
    <property type="protein sequence ID" value="NVI49981.1"/>
    <property type="molecule type" value="Genomic_DNA"/>
</dbReference>
<reference evidence="1" key="1">
    <citation type="submission" date="2020-06" db="EMBL/GenBank/DDBJ databases">
        <title>Whole Genome Sequence of Bradyrhizobium sp. Strain 1S1.</title>
        <authorList>
            <person name="Bromfield E.S.P."/>
            <person name="Cloutier S."/>
        </authorList>
    </citation>
    <scope>NUCLEOTIDE SEQUENCE [LARGE SCALE GENOMIC DNA]</scope>
    <source>
        <strain evidence="1">1S1</strain>
    </source>
</reference>